<organism evidence="2 3">
    <name type="scientific">Roseibium litorale</name>
    <dbReference type="NCBI Taxonomy" id="2803841"/>
    <lineage>
        <taxon>Bacteria</taxon>
        <taxon>Pseudomonadati</taxon>
        <taxon>Pseudomonadota</taxon>
        <taxon>Alphaproteobacteria</taxon>
        <taxon>Hyphomicrobiales</taxon>
        <taxon>Stappiaceae</taxon>
        <taxon>Roseibium</taxon>
    </lineage>
</organism>
<dbReference type="InterPro" id="IPR028087">
    <property type="entry name" value="Tad_N"/>
</dbReference>
<dbReference type="Pfam" id="PF13400">
    <property type="entry name" value="Tad"/>
    <property type="match status" value="1"/>
</dbReference>
<evidence type="ECO:0000313" key="3">
    <source>
        <dbReference type="Proteomes" id="UP000632063"/>
    </source>
</evidence>
<protein>
    <recommendedName>
        <fullName evidence="1">Putative Flp pilus-assembly TadG-like N-terminal domain-containing protein</fullName>
    </recommendedName>
</protein>
<reference evidence="3" key="1">
    <citation type="submission" date="2020-09" db="EMBL/GenBank/DDBJ databases">
        <title>The genome sequence of strain Labrenzia suaedae 4C16A.</title>
        <authorList>
            <person name="Liu Y."/>
        </authorList>
    </citation>
    <scope>NUCLEOTIDE SEQUENCE [LARGE SCALE GENOMIC DNA]</scope>
    <source>
        <strain evidence="3">4C16A</strain>
    </source>
</reference>
<feature type="domain" description="Putative Flp pilus-assembly TadG-like N-terminal" evidence="1">
    <location>
        <begin position="2"/>
        <end position="43"/>
    </location>
</feature>
<evidence type="ECO:0000313" key="2">
    <source>
        <dbReference type="EMBL" id="MBD8894150.1"/>
    </source>
</evidence>
<evidence type="ECO:0000259" key="1">
    <source>
        <dbReference type="Pfam" id="PF13400"/>
    </source>
</evidence>
<proteinExistence type="predicted"/>
<sequence>MIFALLGAVVVCCAGAGVDFARGVSLRDKIQSALDSAVLAGAVSEGDKEAAAAQFFKGVFSSSENVEITSGFQEQPGELTGTAKTEIRSSFLQIFGVQTLPVSVRSAVGISTSEACILVTDERDQQGFKANGSGIISMPNCEMHVRATGNPATWVDSRNITTKHMCVAGKLGGNARPWRAEWEEHCDAMADPFKNAVPVLSPGVVSESRCMQKSDFPDERREEMVFKPGTYCWWPNINGHVRLVRFLPGNYVFKAGLSLNSAAVEFGSGTYVFNKAGFNFNGSVYNVTMGSGLYLLSNGSRITFNNQKVVAHEVTIYLADKDSAFLTVQGSSKLDLTAPVSGPYKDLALVEAPGLRREAWSSYNLDGMMNVEGLLYLPSRNLHLNGSGVLVGRKLSIVLNKLSLDGKIQIEQGARSTGAGSAHAYLLR</sequence>
<dbReference type="Proteomes" id="UP000632063">
    <property type="component" value="Unassembled WGS sequence"/>
</dbReference>
<reference evidence="2 3" key="2">
    <citation type="journal article" date="2021" name="Int. J. Syst. Evol. Microbiol.">
        <title>Roseibium litorale sp. nov., isolated from a tidal flat sediment and proposal for the reclassification of Labrenzia polysiphoniae as Roseibium polysiphoniae comb. nov.</title>
        <authorList>
            <person name="Liu Y."/>
            <person name="Pei T."/>
            <person name="Du J."/>
            <person name="Chao M."/>
            <person name="Deng M.R."/>
            <person name="Zhu H."/>
        </authorList>
    </citation>
    <scope>NUCLEOTIDE SEQUENCE [LARGE SCALE GENOMIC DNA]</scope>
    <source>
        <strain evidence="2 3">4C16A</strain>
    </source>
</reference>
<name>A0ABR9CTE7_9HYPH</name>
<gene>
    <name evidence="2" type="ORF">IG616_21600</name>
</gene>
<dbReference type="EMBL" id="JACYXI010000021">
    <property type="protein sequence ID" value="MBD8894150.1"/>
    <property type="molecule type" value="Genomic_DNA"/>
</dbReference>
<accession>A0ABR9CTE7</accession>
<comment type="caution">
    <text evidence="2">The sequence shown here is derived from an EMBL/GenBank/DDBJ whole genome shotgun (WGS) entry which is preliminary data.</text>
</comment>
<dbReference type="RefSeq" id="WP_192150827.1">
    <property type="nucleotide sequence ID" value="NZ_JACYXI010000021.1"/>
</dbReference>
<keyword evidence="3" id="KW-1185">Reference proteome</keyword>